<keyword evidence="5" id="KW-0802">TPR repeat</keyword>
<dbReference type="AlphaFoldDB" id="A6GCR3"/>
<dbReference type="eggNOG" id="COG0515">
    <property type="taxonomic scope" value="Bacteria"/>
</dbReference>
<evidence type="ECO:0000313" key="8">
    <source>
        <dbReference type="Proteomes" id="UP000005801"/>
    </source>
</evidence>
<dbReference type="Proteomes" id="UP000005801">
    <property type="component" value="Unassembled WGS sequence"/>
</dbReference>
<dbReference type="GO" id="GO:0004674">
    <property type="term" value="F:protein serine/threonine kinase activity"/>
    <property type="evidence" value="ECO:0007669"/>
    <property type="project" value="TreeGrafter"/>
</dbReference>
<dbReference type="InterPro" id="IPR000719">
    <property type="entry name" value="Prot_kinase_dom"/>
</dbReference>
<dbReference type="InterPro" id="IPR027417">
    <property type="entry name" value="P-loop_NTPase"/>
</dbReference>
<dbReference type="CDD" id="cd14014">
    <property type="entry name" value="STKc_PknB_like"/>
    <property type="match status" value="1"/>
</dbReference>
<dbReference type="Gene3D" id="1.10.510.10">
    <property type="entry name" value="Transferase(Phosphotransferase) domain 1"/>
    <property type="match status" value="1"/>
</dbReference>
<dbReference type="Gene3D" id="3.30.200.20">
    <property type="entry name" value="Phosphorylase Kinase, domain 1"/>
    <property type="match status" value="1"/>
</dbReference>
<comment type="caution">
    <text evidence="7">The sequence shown here is derived from an EMBL/GenBank/DDBJ whole genome shotgun (WGS) entry which is preliminary data.</text>
</comment>
<dbReference type="SUPFAM" id="SSF56112">
    <property type="entry name" value="Protein kinase-like (PK-like)"/>
    <property type="match status" value="1"/>
</dbReference>
<evidence type="ECO:0000256" key="5">
    <source>
        <dbReference type="PROSITE-ProRule" id="PRU00339"/>
    </source>
</evidence>
<keyword evidence="1" id="KW-0808">Transferase</keyword>
<dbReference type="GO" id="GO:0005524">
    <property type="term" value="F:ATP binding"/>
    <property type="evidence" value="ECO:0007669"/>
    <property type="project" value="UniProtKB-KW"/>
</dbReference>
<dbReference type="InterPro" id="IPR041664">
    <property type="entry name" value="AAA_16"/>
</dbReference>
<keyword evidence="8" id="KW-1185">Reference proteome</keyword>
<dbReference type="PROSITE" id="PS50011">
    <property type="entry name" value="PROTEIN_KINASE_DOM"/>
    <property type="match status" value="1"/>
</dbReference>
<dbReference type="Pfam" id="PF00069">
    <property type="entry name" value="Pkinase"/>
    <property type="match status" value="1"/>
</dbReference>
<proteinExistence type="predicted"/>
<dbReference type="InterPro" id="IPR011990">
    <property type="entry name" value="TPR-like_helical_dom_sf"/>
</dbReference>
<evidence type="ECO:0000259" key="6">
    <source>
        <dbReference type="PROSITE" id="PS50011"/>
    </source>
</evidence>
<reference evidence="7 8" key="1">
    <citation type="submission" date="2007-06" db="EMBL/GenBank/DDBJ databases">
        <authorList>
            <person name="Shimkets L."/>
            <person name="Ferriera S."/>
            <person name="Johnson J."/>
            <person name="Kravitz S."/>
            <person name="Beeson K."/>
            <person name="Sutton G."/>
            <person name="Rogers Y.-H."/>
            <person name="Friedman R."/>
            <person name="Frazier M."/>
            <person name="Venter J.C."/>
        </authorList>
    </citation>
    <scope>NUCLEOTIDE SEQUENCE [LARGE SCALE GENOMIC DNA]</scope>
    <source>
        <strain evidence="7 8">SIR-1</strain>
    </source>
</reference>
<evidence type="ECO:0000256" key="2">
    <source>
        <dbReference type="ARBA" id="ARBA00022741"/>
    </source>
</evidence>
<dbReference type="EMBL" id="ABCS01000067">
    <property type="protein sequence ID" value="EDM76329.1"/>
    <property type="molecule type" value="Genomic_DNA"/>
</dbReference>
<gene>
    <name evidence="7" type="ORF">PPSIR1_18522</name>
</gene>
<dbReference type="PROSITE" id="PS50005">
    <property type="entry name" value="TPR"/>
    <property type="match status" value="1"/>
</dbReference>
<feature type="repeat" description="TPR" evidence="5">
    <location>
        <begin position="1000"/>
        <end position="1033"/>
    </location>
</feature>
<dbReference type="InterPro" id="IPR011009">
    <property type="entry name" value="Kinase-like_dom_sf"/>
</dbReference>
<evidence type="ECO:0000256" key="4">
    <source>
        <dbReference type="ARBA" id="ARBA00022840"/>
    </source>
</evidence>
<dbReference type="PANTHER" id="PTHR43289">
    <property type="entry name" value="MITOGEN-ACTIVATED PROTEIN KINASE KINASE KINASE 20-RELATED"/>
    <property type="match status" value="1"/>
</dbReference>
<keyword evidence="4" id="KW-0067">ATP-binding</keyword>
<dbReference type="InterPro" id="IPR019734">
    <property type="entry name" value="TPR_rpt"/>
</dbReference>
<dbReference type="SUPFAM" id="SSF52540">
    <property type="entry name" value="P-loop containing nucleoside triphosphate hydrolases"/>
    <property type="match status" value="1"/>
</dbReference>
<evidence type="ECO:0000256" key="3">
    <source>
        <dbReference type="ARBA" id="ARBA00022777"/>
    </source>
</evidence>
<dbReference type="SMART" id="SM00028">
    <property type="entry name" value="TPR"/>
    <property type="match status" value="3"/>
</dbReference>
<keyword evidence="3 7" id="KW-0418">Kinase</keyword>
<sequence length="1238" mass="135205">MQDGRILRERYVLERELGQGGAGVVYHAFDLVDEREVAIRVIGDHPGRDLLEVGLRYEAKQVRGLEHPGLVPIFEFNRDGDLLFLVMPLLEGRTLRDLLLPGPLPIPLAAEIGRQVAEVLAHAHGEGVIHRDLKPENLNLSMVDGALHVRVMDFGLSPIADVQAAGEGSQAALSMGTPEYLAPEQVWGGDTDPRTDLYALGLLLYECIVGRPPFVGTGQAVLQAITEATPVRPAVLRTDLPRALDLLVVELLAKDPSRRPGDAGDVAKRLSLYADGSTAATLLIEPARSRGAWTLGGEADARTMLGKAIGRDRELRALDARLTTARSSRLQLVLLSGAIGMGKTTLLDELVLACQQRSIELLRTRADEDHGRLGPFEEVLTAGMARRPEAAGDLVEIAADLVEVFPALNREGLGELASRREPDPQLFAGLSAAAPRRRPRRGVRTEVTRELSPRERVDMLIVRAVEALVADGRPLALTIDDAHLCGETVELVELLFRRLPHSPLLIVVAYQDDGLPPNHALRRLERCLRAHPRCLRQRLGPIAPERYDRLLAQFLGSEQPELDLAESLHHQSGGRPLFARELVRAALESGLLIRREGSWYLDAALWPVPRSLRVQLAGTLNELEDGLVTALRTGSVLAVGSGGFELGHLAELHTRPRNLLVRQLEHAVNRGMLTEHREGGAVVYRFSSEVLRRVIHDDIHEAARRKLHRFCAARLRKIIRGEEDVARDDALFAHLLEAGELADARTWAVALAQRAAAEHRPLRALSKLSALLEVADSLPAVERAELYLASAELELMRKEHGGALSALQRLAATLDESDDSRLEQLGTRGAGLARTMGKRQLADRLLGLRPQDGHSAELELAAKVELAALRPVSSARSMSVGDNHFMHGELSRAREAYENARRRAKSERDLDEELRQLCNLSRVASKLGHYESALNYCREGLELVGSRRTVERVGLWAQAAETHCAAGFLDRAWGELQAGGADLETYPREPRTPERDAVAAALERSAGALFLARGEAEAAIEAYERCLALNAGQQRWTASSVRLHLAQARALAGDASGALRSLERAAKDKGAMGDRRGLARTYCLRVRIMRDLGMIEDASDILDAARDLVKVLDEPRLFALVHVEYGRHLLLGARVPEAGGAARRARDMASRAGAQAELARAEELLGLVALTEGRPEDARRHAGEAVTIADKLGMREVSIGGLLVMAEASPAGGRPELLARARSESEVLGNPFRELDVA</sequence>
<dbReference type="PANTHER" id="PTHR43289:SF34">
    <property type="entry name" value="SERINE_THREONINE-PROTEIN KINASE YBDM-RELATED"/>
    <property type="match status" value="1"/>
</dbReference>
<organism evidence="7 8">
    <name type="scientific">Plesiocystis pacifica SIR-1</name>
    <dbReference type="NCBI Taxonomy" id="391625"/>
    <lineage>
        <taxon>Bacteria</taxon>
        <taxon>Pseudomonadati</taxon>
        <taxon>Myxococcota</taxon>
        <taxon>Polyangia</taxon>
        <taxon>Nannocystales</taxon>
        <taxon>Nannocystaceae</taxon>
        <taxon>Plesiocystis</taxon>
    </lineage>
</organism>
<accession>A6GCR3</accession>
<protein>
    <submittedName>
        <fullName evidence="7">Putative serine/threonine-protein kinase</fullName>
    </submittedName>
</protein>
<dbReference type="Pfam" id="PF13191">
    <property type="entry name" value="AAA_16"/>
    <property type="match status" value="1"/>
</dbReference>
<dbReference type="Gene3D" id="1.25.40.10">
    <property type="entry name" value="Tetratricopeptide repeat domain"/>
    <property type="match status" value="2"/>
</dbReference>
<keyword evidence="2" id="KW-0547">Nucleotide-binding</keyword>
<dbReference type="SUPFAM" id="SSF48452">
    <property type="entry name" value="TPR-like"/>
    <property type="match status" value="2"/>
</dbReference>
<dbReference type="STRING" id="391625.PPSIR1_18522"/>
<feature type="domain" description="Protein kinase" evidence="6">
    <location>
        <begin position="11"/>
        <end position="272"/>
    </location>
</feature>
<evidence type="ECO:0000256" key="1">
    <source>
        <dbReference type="ARBA" id="ARBA00022679"/>
    </source>
</evidence>
<name>A6GCR3_9BACT</name>
<dbReference type="SMART" id="SM00220">
    <property type="entry name" value="S_TKc"/>
    <property type="match status" value="1"/>
</dbReference>
<evidence type="ECO:0000313" key="7">
    <source>
        <dbReference type="EMBL" id="EDM76329.1"/>
    </source>
</evidence>